<organism evidence="1 2">
    <name type="scientific">Oceanobacillus piezotolerans</name>
    <dbReference type="NCBI Taxonomy" id="2448030"/>
    <lineage>
        <taxon>Bacteria</taxon>
        <taxon>Bacillati</taxon>
        <taxon>Bacillota</taxon>
        <taxon>Bacilli</taxon>
        <taxon>Bacillales</taxon>
        <taxon>Bacillaceae</taxon>
        <taxon>Oceanobacillus</taxon>
    </lineage>
</organism>
<evidence type="ECO:0000313" key="2">
    <source>
        <dbReference type="Proteomes" id="UP000270219"/>
    </source>
</evidence>
<dbReference type="OrthoDB" id="2733945at2"/>
<comment type="caution">
    <text evidence="1">The sequence shown here is derived from an EMBL/GenBank/DDBJ whole genome shotgun (WGS) entry which is preliminary data.</text>
</comment>
<evidence type="ECO:0000313" key="1">
    <source>
        <dbReference type="EMBL" id="RLL42711.1"/>
    </source>
</evidence>
<protein>
    <submittedName>
        <fullName evidence="1">Uncharacterized protein</fullName>
    </submittedName>
</protein>
<name>A0A498D3C3_9BACI</name>
<keyword evidence="2" id="KW-1185">Reference proteome</keyword>
<dbReference type="RefSeq" id="WP_121524078.1">
    <property type="nucleotide sequence ID" value="NZ_RCHR01000005.1"/>
</dbReference>
<proteinExistence type="predicted"/>
<sequence>MGLYMNDSHGSIYRNDNIPLEPNQGVFVKNYREEMIKEQKRVYQSLLYSYSELKKIYEETAAAQDKKWMQLGENISHLNLLNKQHQKVESNMMKQLKILEANQIKMEDKISVKNAAHQEVLMELDQLGEVQKDILQQLKKDSNERQEIKTTIEEQTSSQKQLMGRITKHEQKQKEVVERLETQEALSEKIIRYLDHFRSILFERSNYLSNKIEDVSTYLLQSLHGKNELQKTLIIRRKQENKK</sequence>
<reference evidence="1 2" key="1">
    <citation type="submission" date="2018-10" db="EMBL/GenBank/DDBJ databases">
        <title>Oceanobacillus sp. YLB-02 draft genome.</title>
        <authorList>
            <person name="Yu L."/>
        </authorList>
    </citation>
    <scope>NUCLEOTIDE SEQUENCE [LARGE SCALE GENOMIC DNA]</scope>
    <source>
        <strain evidence="1 2">YLB-02</strain>
    </source>
</reference>
<dbReference type="Proteomes" id="UP000270219">
    <property type="component" value="Unassembled WGS sequence"/>
</dbReference>
<dbReference type="AlphaFoldDB" id="A0A498D3C3"/>
<accession>A0A498D3C3</accession>
<gene>
    <name evidence="1" type="ORF">D8M04_14240</name>
</gene>
<dbReference type="EMBL" id="RCHR01000005">
    <property type="protein sequence ID" value="RLL42711.1"/>
    <property type="molecule type" value="Genomic_DNA"/>
</dbReference>